<gene>
    <name evidence="1" type="ORF">NCTC11432_05225</name>
</gene>
<proteinExistence type="predicted"/>
<organism evidence="1 2">
    <name type="scientific">Chryseobacterium gleum</name>
    <name type="common">Flavobacterium gleum</name>
    <dbReference type="NCBI Taxonomy" id="250"/>
    <lineage>
        <taxon>Bacteria</taxon>
        <taxon>Pseudomonadati</taxon>
        <taxon>Bacteroidota</taxon>
        <taxon>Flavobacteriia</taxon>
        <taxon>Flavobacteriales</taxon>
        <taxon>Weeksellaceae</taxon>
        <taxon>Chryseobacterium group</taxon>
        <taxon>Chryseobacterium</taxon>
    </lineage>
</organism>
<dbReference type="AlphaFoldDB" id="A0A3S4MBV6"/>
<dbReference type="STRING" id="525257.HMPREF0204_14576"/>
<protein>
    <submittedName>
        <fullName evidence="1">GLPGLI family protein</fullName>
    </submittedName>
</protein>
<dbReference type="Pfam" id="PF09697">
    <property type="entry name" value="Porph_ging"/>
    <property type="match status" value="1"/>
</dbReference>
<dbReference type="GeneID" id="93022900"/>
<accession>A0A3S4MBV6</accession>
<dbReference type="NCBIfam" id="TIGR01200">
    <property type="entry name" value="GLPGLI"/>
    <property type="match status" value="1"/>
</dbReference>
<dbReference type="Proteomes" id="UP000279227">
    <property type="component" value="Chromosome"/>
</dbReference>
<dbReference type="EMBL" id="LR134289">
    <property type="protein sequence ID" value="VEE12288.1"/>
    <property type="molecule type" value="Genomic_DNA"/>
</dbReference>
<dbReference type="InterPro" id="IPR005901">
    <property type="entry name" value="GLPGLI"/>
</dbReference>
<dbReference type="KEGG" id="cgle:NCTC11432_05225"/>
<sequence length="248" mass="28758">MNKFLFLFSLLLFESISAQKQIHIQYLNVRSPIANVYEDLYTNGTKVISKQDGNIMWTDPSFNKNKKTQDFYFISTIDKTTKDRNFFFTSFVRDNAEDYYFVYDKVPQINWKIEKESSRKILGYECTKATANFRGSPITAYFTKEIPYSVGPFKFFGLPGAILDIRVDGKDFDLWKAVKVDLDDHSKVEYNPNFPGFTKANMKDYIMSKDNATTNYLSNSKISGSTGKIATIRMGVEKNFEWENQISE</sequence>
<dbReference type="OrthoDB" id="1440774at2"/>
<evidence type="ECO:0000313" key="2">
    <source>
        <dbReference type="Proteomes" id="UP000279227"/>
    </source>
</evidence>
<name>A0A3S4MBV6_CHRGE</name>
<reference evidence="1 2" key="1">
    <citation type="submission" date="2018-12" db="EMBL/GenBank/DDBJ databases">
        <authorList>
            <consortium name="Pathogen Informatics"/>
        </authorList>
    </citation>
    <scope>NUCLEOTIDE SEQUENCE [LARGE SCALE GENOMIC DNA]</scope>
    <source>
        <strain evidence="1 2">NCTC11432</strain>
    </source>
</reference>
<dbReference type="RefSeq" id="WP_002980600.1">
    <property type="nucleotide sequence ID" value="NZ_CP068486.1"/>
</dbReference>
<evidence type="ECO:0000313" key="1">
    <source>
        <dbReference type="EMBL" id="VEE12288.1"/>
    </source>
</evidence>